<dbReference type="eggNOG" id="KOG4388">
    <property type="taxonomic scope" value="Eukaryota"/>
</dbReference>
<dbReference type="InParanoid" id="I7MMU3"/>
<dbReference type="Gene3D" id="3.40.50.1820">
    <property type="entry name" value="alpha/beta hydrolase"/>
    <property type="match status" value="1"/>
</dbReference>
<dbReference type="ESTHER" id="tetts-q24fz7">
    <property type="family name" value="Hormone-sensitive_lipase_like"/>
</dbReference>
<dbReference type="PROSITE" id="PS01173">
    <property type="entry name" value="LIPASE_GDXG_HIS"/>
    <property type="match status" value="1"/>
</dbReference>
<keyword evidence="2 5" id="KW-0378">Hydrolase</keyword>
<dbReference type="GO" id="GO:0004771">
    <property type="term" value="F:sterol ester esterase activity"/>
    <property type="evidence" value="ECO:0007669"/>
    <property type="project" value="TreeGrafter"/>
</dbReference>
<dbReference type="GO" id="GO:0019433">
    <property type="term" value="P:triglyceride catabolic process"/>
    <property type="evidence" value="ECO:0007669"/>
    <property type="project" value="TreeGrafter"/>
</dbReference>
<dbReference type="HOGENOM" id="CLU_387101_0_0_1"/>
<evidence type="ECO:0000313" key="5">
    <source>
        <dbReference type="EMBL" id="EAS06753.1"/>
    </source>
</evidence>
<dbReference type="RefSeq" id="XP_001026995.1">
    <property type="nucleotide sequence ID" value="XM_001026995.1"/>
</dbReference>
<gene>
    <name evidence="5" type="ORF">TTHERM_00689920</name>
</gene>
<dbReference type="Proteomes" id="UP000009168">
    <property type="component" value="Unassembled WGS sequence"/>
</dbReference>
<dbReference type="OrthoDB" id="408631at2759"/>
<dbReference type="InterPro" id="IPR029058">
    <property type="entry name" value="AB_hydrolase_fold"/>
</dbReference>
<evidence type="ECO:0000313" key="6">
    <source>
        <dbReference type="Proteomes" id="UP000009168"/>
    </source>
</evidence>
<sequence>MQSQQQGEISYQNVFKNRELFVQLQQTIPQTIENIKRAEQTRAMLWMLYQRISQQIEVPAISDFIAQIDCYTDTLLKCLFDVKKVKNTDNIEEEIPVFNNNQINNDEESTSESNEEEKFVKSKITLSLKQDVNIFILEEAMEKTKMCIFDVMMDHGQRGLNDNAENERVMEEMIAYFLSANGKLSLLIELLPLIVYFNKNDLMSLPRYDERWRNLYRNSLRYRKLASDAELINRLKVFEKSIYLANSLCYKIYNIENKPLKQFMALVRSAQYFFFNEEARLITVKFQTNPDPKAAILVWDVIEQIKMWEIFVANVIDKIEYHEVIQIDANAYPTLTEEMIKSEIESNTIYNKYQSEPVTKRVPQDKDIDTASPNKIQLRVLCAKNLQRRKYGQPLNFPSKNKSVTSTLIEGVKNVFKFSSKLKLNRQQKPNNNIDENSENDEDDKGNVFYRQPSLKGEREVFDEVIFHIHGGGWISMSSFSHQIYTRRWANLLKDVPIFSIDYKLLPQNKYPSAVADCFQAYCWILFNAEDYYNIKINKILLAGDSAGANMALGVCLLAHKYGIRQPDGLLLCYPAVNLSTDIYTPSFLTSLFDPIVPHTFLKSCVSMYVNNSEDSKKDPFLSPILFPSEIMKILPAMRIMVGEDDSLHDDTIRFTEKLVLSGHKNVKTIVYNLMRHGFLNYDYPFGFDSSQAIQDTGIMLAELLDPVNTYVTY</sequence>
<dbReference type="PANTHER" id="PTHR23025:SF3">
    <property type="entry name" value="HORMONE-SENSITIVE LIPASE"/>
    <property type="match status" value="1"/>
</dbReference>
<protein>
    <submittedName>
        <fullName evidence="5">Alpha/beta hydrolase fold protein</fullName>
    </submittedName>
</protein>
<dbReference type="PANTHER" id="PTHR23025">
    <property type="entry name" value="TRIACYLGLYCEROL LIPASE"/>
    <property type="match status" value="1"/>
</dbReference>
<evidence type="ECO:0000259" key="4">
    <source>
        <dbReference type="Pfam" id="PF07859"/>
    </source>
</evidence>
<evidence type="ECO:0000256" key="2">
    <source>
        <dbReference type="ARBA" id="ARBA00022801"/>
    </source>
</evidence>
<dbReference type="GO" id="GO:0005829">
    <property type="term" value="C:cytosol"/>
    <property type="evidence" value="ECO:0007669"/>
    <property type="project" value="TreeGrafter"/>
</dbReference>
<dbReference type="STRING" id="312017.I7MMU3"/>
<comment type="similarity">
    <text evidence="1">Belongs to the 'GDXG' lipolytic enzyme family.</text>
</comment>
<accession>I7MMU3</accession>
<feature type="region of interest" description="Disordered" evidence="3">
    <location>
        <begin position="427"/>
        <end position="447"/>
    </location>
</feature>
<evidence type="ECO:0000256" key="1">
    <source>
        <dbReference type="ARBA" id="ARBA00010515"/>
    </source>
</evidence>
<dbReference type="InterPro" id="IPR013094">
    <property type="entry name" value="AB_hydrolase_3"/>
</dbReference>
<evidence type="ECO:0000256" key="3">
    <source>
        <dbReference type="SAM" id="MobiDB-lite"/>
    </source>
</evidence>
<proteinExistence type="inferred from homology"/>
<dbReference type="GeneID" id="7836979"/>
<dbReference type="AlphaFoldDB" id="I7MMU3"/>
<dbReference type="GO" id="GO:0004806">
    <property type="term" value="F:triacylglycerol lipase activity"/>
    <property type="evidence" value="ECO:0007669"/>
    <property type="project" value="TreeGrafter"/>
</dbReference>
<reference evidence="6" key="1">
    <citation type="journal article" date="2006" name="PLoS Biol.">
        <title>Macronuclear genome sequence of the ciliate Tetrahymena thermophila, a model eukaryote.</title>
        <authorList>
            <person name="Eisen J.A."/>
            <person name="Coyne R.S."/>
            <person name="Wu M."/>
            <person name="Wu D."/>
            <person name="Thiagarajan M."/>
            <person name="Wortman J.R."/>
            <person name="Badger J.H."/>
            <person name="Ren Q."/>
            <person name="Amedeo P."/>
            <person name="Jones K.M."/>
            <person name="Tallon L.J."/>
            <person name="Delcher A.L."/>
            <person name="Salzberg S.L."/>
            <person name="Silva J.C."/>
            <person name="Haas B.J."/>
            <person name="Majoros W.H."/>
            <person name="Farzad M."/>
            <person name="Carlton J.M."/>
            <person name="Smith R.K. Jr."/>
            <person name="Garg J."/>
            <person name="Pearlman R.E."/>
            <person name="Karrer K.M."/>
            <person name="Sun L."/>
            <person name="Manning G."/>
            <person name="Elde N.C."/>
            <person name="Turkewitz A.P."/>
            <person name="Asai D.J."/>
            <person name="Wilkes D.E."/>
            <person name="Wang Y."/>
            <person name="Cai H."/>
            <person name="Collins K."/>
            <person name="Stewart B.A."/>
            <person name="Lee S.R."/>
            <person name="Wilamowska K."/>
            <person name="Weinberg Z."/>
            <person name="Ruzzo W.L."/>
            <person name="Wloga D."/>
            <person name="Gaertig J."/>
            <person name="Frankel J."/>
            <person name="Tsao C.-C."/>
            <person name="Gorovsky M.A."/>
            <person name="Keeling P.J."/>
            <person name="Waller R.F."/>
            <person name="Patron N.J."/>
            <person name="Cherry J.M."/>
            <person name="Stover N.A."/>
            <person name="Krieger C.J."/>
            <person name="del Toro C."/>
            <person name="Ryder H.F."/>
            <person name="Williamson S.C."/>
            <person name="Barbeau R.A."/>
            <person name="Hamilton E.P."/>
            <person name="Orias E."/>
        </authorList>
    </citation>
    <scope>NUCLEOTIDE SEQUENCE [LARGE SCALE GENOMIC DNA]</scope>
    <source>
        <strain evidence="6">SB210</strain>
    </source>
</reference>
<organism evidence="5 6">
    <name type="scientific">Tetrahymena thermophila (strain SB210)</name>
    <dbReference type="NCBI Taxonomy" id="312017"/>
    <lineage>
        <taxon>Eukaryota</taxon>
        <taxon>Sar</taxon>
        <taxon>Alveolata</taxon>
        <taxon>Ciliophora</taxon>
        <taxon>Intramacronucleata</taxon>
        <taxon>Oligohymenophorea</taxon>
        <taxon>Hymenostomatida</taxon>
        <taxon>Tetrahymenina</taxon>
        <taxon>Tetrahymenidae</taxon>
        <taxon>Tetrahymena</taxon>
    </lineage>
</organism>
<keyword evidence="6" id="KW-1185">Reference proteome</keyword>
<dbReference type="Pfam" id="PF07859">
    <property type="entry name" value="Abhydrolase_3"/>
    <property type="match status" value="1"/>
</dbReference>
<dbReference type="SUPFAM" id="SSF53474">
    <property type="entry name" value="alpha/beta-Hydrolases"/>
    <property type="match status" value="1"/>
</dbReference>
<name>I7MMU3_TETTS</name>
<feature type="domain" description="Alpha/beta hydrolase fold-3" evidence="4">
    <location>
        <begin position="466"/>
        <end position="680"/>
    </location>
</feature>
<dbReference type="InterPro" id="IPR002168">
    <property type="entry name" value="Lipase_GDXG_HIS_AS"/>
</dbReference>
<dbReference type="KEGG" id="tet:TTHERM_00689920"/>
<dbReference type="EMBL" id="GG662260">
    <property type="protein sequence ID" value="EAS06753.1"/>
    <property type="molecule type" value="Genomic_DNA"/>
</dbReference>